<accession>A0A7D5NHH1</accession>
<reference evidence="1" key="1">
    <citation type="journal article" date="2020" name="ACS Chem. Biol.">
        <title>Biosynthesis of cittilins, unusual ribosomally synthesized and post-translationally modified peptides from Myxococcus xanthus.</title>
        <authorList>
            <person name="Hug J.J."/>
            <person name="Dastbaz J."/>
            <person name="Adam S."/>
            <person name="Revermann O."/>
            <person name="Koehnke J."/>
            <person name="Krug D."/>
            <person name="Muller R."/>
        </authorList>
    </citation>
    <scope>NUCLEOTIDE SEQUENCE</scope>
    <source>
        <strain evidence="1">MCy8286</strain>
    </source>
</reference>
<proteinExistence type="predicted"/>
<protein>
    <submittedName>
        <fullName evidence="1">Uncharacterized protein</fullName>
    </submittedName>
</protein>
<organism evidence="1">
    <name type="scientific">Myxococcus fulvus</name>
    <dbReference type="NCBI Taxonomy" id="33"/>
    <lineage>
        <taxon>Bacteria</taxon>
        <taxon>Pseudomonadati</taxon>
        <taxon>Myxococcota</taxon>
        <taxon>Myxococcia</taxon>
        <taxon>Myxococcales</taxon>
        <taxon>Cystobacterineae</taxon>
        <taxon>Myxococcaceae</taxon>
        <taxon>Myxococcus</taxon>
    </lineage>
</organism>
<dbReference type="EMBL" id="MN731364">
    <property type="protein sequence ID" value="QLH55466.1"/>
    <property type="molecule type" value="Genomic_DNA"/>
</dbReference>
<dbReference type="AlphaFoldDB" id="A0A7D5NHH1"/>
<name>A0A7D5NHH1_MYXFU</name>
<sequence>MRLSFAATRGAFFSEPWGWGIIPAFHPWKEPSMNASRLVASLTAVLALSLTACGVEDASMDLPGVETLDSVEQGQGMPPHCPNNDLVYWFENVQACLSCGSVRQPGQQATQYAACRSNSASTRTLINVRYCILGCDPL</sequence>
<evidence type="ECO:0000313" key="1">
    <source>
        <dbReference type="EMBL" id="QLH55466.1"/>
    </source>
</evidence>